<dbReference type="PANTHER" id="PTHR46972:SF1">
    <property type="entry name" value="FAD DEPENDENT OXIDOREDUCTASE DOMAIN-CONTAINING PROTEIN"/>
    <property type="match status" value="1"/>
</dbReference>
<keyword evidence="5" id="KW-0547">Nucleotide-binding</keyword>
<feature type="binding site" evidence="5">
    <location>
        <position position="47"/>
    </location>
    <ligand>
        <name>FAD</name>
        <dbReference type="ChEBI" id="CHEBI:57692"/>
    </ligand>
</feature>
<evidence type="ECO:0000313" key="8">
    <source>
        <dbReference type="Proteomes" id="UP000261174"/>
    </source>
</evidence>
<dbReference type="OrthoDB" id="9782160at2"/>
<dbReference type="InterPro" id="IPR002938">
    <property type="entry name" value="FAD-bd"/>
</dbReference>
<dbReference type="PRINTS" id="PR00420">
    <property type="entry name" value="RNGMNOXGNASE"/>
</dbReference>
<evidence type="ECO:0000256" key="2">
    <source>
        <dbReference type="ARBA" id="ARBA00022827"/>
    </source>
</evidence>
<evidence type="ECO:0000256" key="3">
    <source>
        <dbReference type="ARBA" id="ARBA00023002"/>
    </source>
</evidence>
<comment type="domain">
    <text evidence="5">Consists of an N-terminal FAD-binding domain with a Rossman fold and a C-terminal substrate-binding domain.</text>
</comment>
<evidence type="ECO:0000256" key="1">
    <source>
        <dbReference type="ARBA" id="ARBA00022630"/>
    </source>
</evidence>
<dbReference type="GO" id="GO:0005737">
    <property type="term" value="C:cytoplasm"/>
    <property type="evidence" value="ECO:0007669"/>
    <property type="project" value="UniProtKB-SubCell"/>
</dbReference>
<keyword evidence="4 5" id="KW-0503">Monooxygenase</keyword>
<dbReference type="Proteomes" id="UP000261174">
    <property type="component" value="Unassembled WGS sequence"/>
</dbReference>
<reference evidence="7 8" key="1">
    <citation type="submission" date="2018-08" db="EMBL/GenBank/DDBJ databases">
        <title>Chitinophaga sp. K20C18050901, a novel bacterium isolated from forest soil.</title>
        <authorList>
            <person name="Wang C."/>
        </authorList>
    </citation>
    <scope>NUCLEOTIDE SEQUENCE [LARGE SCALE GENOMIC DNA]</scope>
    <source>
        <strain evidence="7 8">K20C18050901</strain>
    </source>
</reference>
<keyword evidence="5" id="KW-0963">Cytoplasm</keyword>
<comment type="subunit">
    <text evidence="5">Monomer.</text>
</comment>
<dbReference type="Pfam" id="PF01494">
    <property type="entry name" value="FAD_binding_3"/>
    <property type="match status" value="2"/>
</dbReference>
<accession>A0A3E1PA24</accession>
<gene>
    <name evidence="7" type="ORF">DXN04_05630</name>
</gene>
<dbReference type="InterPro" id="IPR043683">
    <property type="entry name" value="TetX_monooxygenase"/>
</dbReference>
<comment type="catalytic activity">
    <reaction evidence="5">
        <text>a tetracycline + NADPH + O2 + H(+) = an 11a-hydroxytetracycline + NADP(+) + H2O</text>
        <dbReference type="Rhea" id="RHEA:61444"/>
        <dbReference type="ChEBI" id="CHEBI:15377"/>
        <dbReference type="ChEBI" id="CHEBI:15378"/>
        <dbReference type="ChEBI" id="CHEBI:15379"/>
        <dbReference type="ChEBI" id="CHEBI:57783"/>
        <dbReference type="ChEBI" id="CHEBI:58349"/>
        <dbReference type="ChEBI" id="CHEBI:144644"/>
        <dbReference type="ChEBI" id="CHEBI:144645"/>
    </reaction>
</comment>
<protein>
    <recommendedName>
        <fullName evidence="5">Flavin-dependent monooxygenase</fullName>
    </recommendedName>
    <alternativeName>
        <fullName evidence="5">TetX monooxygenase</fullName>
        <shortName evidence="5">TetX</shortName>
        <ecNumber evidence="5">1.14.13.-</ecNumber>
    </alternativeName>
</protein>
<dbReference type="GO" id="GO:0071949">
    <property type="term" value="F:FAD binding"/>
    <property type="evidence" value="ECO:0007669"/>
    <property type="project" value="InterPro"/>
</dbReference>
<dbReference type="SUPFAM" id="SSF51905">
    <property type="entry name" value="FAD/NAD(P)-binding domain"/>
    <property type="match status" value="1"/>
</dbReference>
<dbReference type="EC" id="1.14.13.-" evidence="5"/>
<keyword evidence="5" id="KW-0521">NADP</keyword>
<dbReference type="PANTHER" id="PTHR46972">
    <property type="entry name" value="MONOOXYGENASE ASQM-RELATED"/>
    <property type="match status" value="1"/>
</dbReference>
<dbReference type="EMBL" id="QTJV01000001">
    <property type="protein sequence ID" value="RFM36977.1"/>
    <property type="molecule type" value="Genomic_DNA"/>
</dbReference>
<dbReference type="RefSeq" id="WP_116852297.1">
    <property type="nucleotide sequence ID" value="NZ_QTJV01000001.1"/>
</dbReference>
<dbReference type="Gene3D" id="3.50.50.60">
    <property type="entry name" value="FAD/NAD(P)-binding domain"/>
    <property type="match status" value="1"/>
</dbReference>
<dbReference type="HAMAP" id="MF_00845">
    <property type="entry name" value="TetX_monooxygenase"/>
    <property type="match status" value="1"/>
</dbReference>
<feature type="binding site" evidence="5">
    <location>
        <position position="104"/>
    </location>
    <ligand>
        <name>FAD</name>
        <dbReference type="ChEBI" id="CHEBI:57692"/>
    </ligand>
</feature>
<feature type="binding site" evidence="5">
    <location>
        <position position="289"/>
    </location>
    <ligand>
        <name>FAD</name>
        <dbReference type="ChEBI" id="CHEBI:57692"/>
    </ligand>
</feature>
<evidence type="ECO:0000256" key="4">
    <source>
        <dbReference type="ARBA" id="ARBA00023033"/>
    </source>
</evidence>
<sequence>MKKIAIVGGGPGGLTLARLLQVKGFPSVTVFDRDLNKDARVQGATLDLHEESGLAALQEALLMEPFMANYRPGADKIRIMDKDANILADEHAGEKDESRPEIDRGPLRKILLDSLAEDTVVWDSQFAGMEKSGEGWLLRFKNGTSAYADVVVGADGANSKIRPFITPIRPFFVGMTVLEGSVYDAENLVPEMFKLVKGGKLFIFGDSKTLIVSAKGDGTLSFYAGFKSAADWALKGDVLDWYRTEFKGWAPVYETLFANATAGMITRPQYCMPLDQDWEALPNVTMLGDAAHLMPPYAGEGVNMAMLDALELSRSLAKNNDVHVAIAEYEAQMRKTASAMAAMTLKQTEVLHSPEAISSMMEIMGQA</sequence>
<feature type="domain" description="FAD-binding" evidence="6">
    <location>
        <begin position="284"/>
        <end position="337"/>
    </location>
</feature>
<keyword evidence="8" id="KW-1185">Reference proteome</keyword>
<proteinExistence type="inferred from homology"/>
<keyword evidence="3 5" id="KW-0560">Oxidoreductase</keyword>
<comment type="similarity">
    <text evidence="5">Belongs to the aromatic-ring hydroxylase family. TetX subfamily.</text>
</comment>
<dbReference type="InterPro" id="IPR036188">
    <property type="entry name" value="FAD/NAD-bd_sf"/>
</dbReference>
<keyword evidence="2 5" id="KW-0274">FAD</keyword>
<comment type="caution">
    <text evidence="7">The sequence shown here is derived from an EMBL/GenBank/DDBJ whole genome shotgun (WGS) entry which is preliminary data.</text>
</comment>
<evidence type="ECO:0000313" key="7">
    <source>
        <dbReference type="EMBL" id="RFM36977.1"/>
    </source>
</evidence>
<evidence type="ECO:0000256" key="5">
    <source>
        <dbReference type="HAMAP-Rule" id="MF_00845"/>
    </source>
</evidence>
<evidence type="ECO:0000259" key="6">
    <source>
        <dbReference type="Pfam" id="PF01494"/>
    </source>
</evidence>
<dbReference type="GO" id="GO:0004497">
    <property type="term" value="F:monooxygenase activity"/>
    <property type="evidence" value="ECO:0007669"/>
    <property type="project" value="UniProtKB-UniRule"/>
</dbReference>
<keyword evidence="1 5" id="KW-0285">Flavoprotein</keyword>
<organism evidence="7 8">
    <name type="scientific">Chitinophaga silvisoli</name>
    <dbReference type="NCBI Taxonomy" id="2291814"/>
    <lineage>
        <taxon>Bacteria</taxon>
        <taxon>Pseudomonadati</taxon>
        <taxon>Bacteroidota</taxon>
        <taxon>Chitinophagia</taxon>
        <taxon>Chitinophagales</taxon>
        <taxon>Chitinophagaceae</taxon>
        <taxon>Chitinophaga</taxon>
    </lineage>
</organism>
<comment type="subcellular location">
    <subcellularLocation>
        <location evidence="5">Cytoplasm</location>
    </subcellularLocation>
</comment>
<name>A0A3E1PA24_9BACT</name>
<comment type="cofactor">
    <cofactor evidence="5">
        <name>FAD</name>
        <dbReference type="ChEBI" id="CHEBI:57692"/>
    </cofactor>
</comment>
<feature type="binding site" evidence="5">
    <location>
        <position position="40"/>
    </location>
    <ligand>
        <name>NADPH</name>
        <dbReference type="ChEBI" id="CHEBI:57783"/>
    </ligand>
</feature>
<comment type="function">
    <text evidence="5">An FAD-requiring monooxygenase active on some tetracycline antibiotic derivatives, which leads to their inactivation. Hydroxylates carbon 11a of tetracycline and some analogs.</text>
</comment>
<dbReference type="GO" id="GO:0046677">
    <property type="term" value="P:response to antibiotic"/>
    <property type="evidence" value="ECO:0007669"/>
    <property type="project" value="InterPro"/>
</dbReference>
<feature type="domain" description="FAD-binding" evidence="6">
    <location>
        <begin position="3"/>
        <end position="165"/>
    </location>
</feature>
<dbReference type="AlphaFoldDB" id="A0A3E1PA24"/>